<reference evidence="2 3" key="1">
    <citation type="journal article" date="2020" name="Biotechnol. Biofuels">
        <title>New insights from the biogas microbiome by comprehensive genome-resolved metagenomics of nearly 1600 species originating from multiple anaerobic digesters.</title>
        <authorList>
            <person name="Campanaro S."/>
            <person name="Treu L."/>
            <person name="Rodriguez-R L.M."/>
            <person name="Kovalovszki A."/>
            <person name="Ziels R.M."/>
            <person name="Maus I."/>
            <person name="Zhu X."/>
            <person name="Kougias P.G."/>
            <person name="Basile A."/>
            <person name="Luo G."/>
            <person name="Schluter A."/>
            <person name="Konstantinidis K.T."/>
            <person name="Angelidaki I."/>
        </authorList>
    </citation>
    <scope>NUCLEOTIDE SEQUENCE [LARGE SCALE GENOMIC DNA]</scope>
    <source>
        <strain evidence="2">AS27yjCOA_65</strain>
    </source>
</reference>
<sequence>MFRGMIRTLLVAVLGVVSVAKAEITWVPESSTWNTTNNFVAITYPGVPEGTGGATLSGPYGVGINNSNMFTLGFIKSTAGMVPGVIPTVEQSDLSGTVLGAGTVLNLVFTKGESDRINYIAIVGDGSQTVNYKVLSATSFSVQVSITSAVQSASGAAGVQFGMLIDYQANAQLDFKGTVFMTDIHYQDIAAPDSIPTGLA</sequence>
<dbReference type="EMBL" id="JAAZON010000598">
    <property type="protein sequence ID" value="NMC64091.1"/>
    <property type="molecule type" value="Genomic_DNA"/>
</dbReference>
<accession>A0A7X9FUF8</accession>
<protein>
    <recommendedName>
        <fullName evidence="4">PEP-CTERM sorting domain-containing protein</fullName>
    </recommendedName>
</protein>
<name>A0A7X9FUF8_9DELT</name>
<feature type="non-terminal residue" evidence="2">
    <location>
        <position position="200"/>
    </location>
</feature>
<feature type="signal peptide" evidence="1">
    <location>
        <begin position="1"/>
        <end position="22"/>
    </location>
</feature>
<evidence type="ECO:0000313" key="2">
    <source>
        <dbReference type="EMBL" id="NMC64091.1"/>
    </source>
</evidence>
<dbReference type="Proteomes" id="UP000524246">
    <property type="component" value="Unassembled WGS sequence"/>
</dbReference>
<gene>
    <name evidence="2" type="ORF">GYA55_13085</name>
</gene>
<feature type="chain" id="PRO_5031015156" description="PEP-CTERM sorting domain-containing protein" evidence="1">
    <location>
        <begin position="23"/>
        <end position="200"/>
    </location>
</feature>
<evidence type="ECO:0008006" key="4">
    <source>
        <dbReference type="Google" id="ProtNLM"/>
    </source>
</evidence>
<organism evidence="2 3">
    <name type="scientific">SAR324 cluster bacterium</name>
    <dbReference type="NCBI Taxonomy" id="2024889"/>
    <lineage>
        <taxon>Bacteria</taxon>
        <taxon>Deltaproteobacteria</taxon>
        <taxon>SAR324 cluster</taxon>
    </lineage>
</organism>
<evidence type="ECO:0000256" key="1">
    <source>
        <dbReference type="SAM" id="SignalP"/>
    </source>
</evidence>
<proteinExistence type="predicted"/>
<comment type="caution">
    <text evidence="2">The sequence shown here is derived from an EMBL/GenBank/DDBJ whole genome shotgun (WGS) entry which is preliminary data.</text>
</comment>
<evidence type="ECO:0000313" key="3">
    <source>
        <dbReference type="Proteomes" id="UP000524246"/>
    </source>
</evidence>
<keyword evidence="1" id="KW-0732">Signal</keyword>
<dbReference type="AlphaFoldDB" id="A0A7X9FUF8"/>